<reference evidence="5 6" key="1">
    <citation type="journal article" date="2012" name="PLoS Pathog.">
        <title>Diverse lifestyles and strategies of plant pathogenesis encoded in the genomes of eighteen Dothideomycetes fungi.</title>
        <authorList>
            <person name="Ohm R.A."/>
            <person name="Feau N."/>
            <person name="Henrissat B."/>
            <person name="Schoch C.L."/>
            <person name="Horwitz B.A."/>
            <person name="Barry K.W."/>
            <person name="Condon B.J."/>
            <person name="Copeland A.C."/>
            <person name="Dhillon B."/>
            <person name="Glaser F."/>
            <person name="Hesse C.N."/>
            <person name="Kosti I."/>
            <person name="LaButti K."/>
            <person name="Lindquist E.A."/>
            <person name="Lucas S."/>
            <person name="Salamov A.A."/>
            <person name="Bradshaw R.E."/>
            <person name="Ciuffetti L."/>
            <person name="Hamelin R.C."/>
            <person name="Kema G.H.J."/>
            <person name="Lawrence C."/>
            <person name="Scott J.A."/>
            <person name="Spatafora J.W."/>
            <person name="Turgeon B.G."/>
            <person name="de Wit P.J.G.M."/>
            <person name="Zhong S."/>
            <person name="Goodwin S.B."/>
            <person name="Grigoriev I.V."/>
        </authorList>
    </citation>
    <scope>NUCLEOTIDE SEQUENCE [LARGE SCALE GENOMIC DNA]</scope>
    <source>
        <strain evidence="5 6">UAMH 10762</strain>
    </source>
</reference>
<organism evidence="5 6">
    <name type="scientific">Baudoinia panamericana (strain UAMH 10762)</name>
    <name type="common">Angels' share fungus</name>
    <name type="synonym">Baudoinia compniacensis (strain UAMH 10762)</name>
    <dbReference type="NCBI Taxonomy" id="717646"/>
    <lineage>
        <taxon>Eukaryota</taxon>
        <taxon>Fungi</taxon>
        <taxon>Dikarya</taxon>
        <taxon>Ascomycota</taxon>
        <taxon>Pezizomycotina</taxon>
        <taxon>Dothideomycetes</taxon>
        <taxon>Dothideomycetidae</taxon>
        <taxon>Mycosphaerellales</taxon>
        <taxon>Teratosphaeriaceae</taxon>
        <taxon>Baudoinia</taxon>
    </lineage>
</organism>
<dbReference type="GO" id="GO:0000506">
    <property type="term" value="C:glycosylphosphatidylinositol-N-acetylglucosaminyltransferase (GPI-GnT) complex"/>
    <property type="evidence" value="ECO:0007669"/>
    <property type="project" value="InterPro"/>
</dbReference>
<keyword evidence="3" id="KW-0472">Membrane</keyword>
<dbReference type="RefSeq" id="XP_007671797.1">
    <property type="nucleotide sequence ID" value="XM_007673607.1"/>
</dbReference>
<feature type="transmembrane region" description="Helical" evidence="3">
    <location>
        <begin position="30"/>
        <end position="51"/>
    </location>
</feature>
<name>M2M0S2_BAUPA</name>
<dbReference type="InterPro" id="IPR019328">
    <property type="entry name" value="PIGH-H_dom"/>
</dbReference>
<dbReference type="PANTHER" id="PTHR15231:SF1">
    <property type="entry name" value="PHOSPHATIDYLINOSITOL N-ACETYLGLUCOSAMINYLTRANSFERASE SUBUNIT H"/>
    <property type="match status" value="1"/>
</dbReference>
<protein>
    <recommendedName>
        <fullName evidence="4">Phosphatidylinositol N-acetylglucosaminyltransferase subunit H conserved domain-containing protein</fullName>
    </recommendedName>
</protein>
<comment type="pathway">
    <text evidence="1">Glycolipid biosynthesis; glycosylphosphatidylinositol-anchor biosynthesis.</text>
</comment>
<dbReference type="InterPro" id="IPR044215">
    <property type="entry name" value="PIG-H"/>
</dbReference>
<dbReference type="OrthoDB" id="6256716at2759"/>
<dbReference type="HOGENOM" id="CLU_054079_0_0_1"/>
<gene>
    <name evidence="5" type="ORF">BAUCODRAFT_175868</name>
</gene>
<feature type="domain" description="Phosphatidylinositol N-acetylglucosaminyltransferase subunit H conserved" evidence="4">
    <location>
        <begin position="111"/>
        <end position="176"/>
    </location>
</feature>
<dbReference type="UniPathway" id="UPA00196"/>
<keyword evidence="6" id="KW-1185">Reference proteome</keyword>
<evidence type="ECO:0000256" key="2">
    <source>
        <dbReference type="ARBA" id="ARBA00009610"/>
    </source>
</evidence>
<evidence type="ECO:0000256" key="1">
    <source>
        <dbReference type="ARBA" id="ARBA00004687"/>
    </source>
</evidence>
<dbReference type="GeneID" id="19109473"/>
<dbReference type="OMA" id="ANEYAML"/>
<dbReference type="EMBL" id="KB445550">
    <property type="protein sequence ID" value="EMD00613.1"/>
    <property type="molecule type" value="Genomic_DNA"/>
</dbReference>
<dbReference type="AlphaFoldDB" id="M2M0S2"/>
<proteinExistence type="inferred from homology"/>
<evidence type="ECO:0000313" key="6">
    <source>
        <dbReference type="Proteomes" id="UP000011761"/>
    </source>
</evidence>
<sequence>MRLSVKRPTETTVLFIVSARPPVSTLTDRLTTSAALILRLLAVTAVILVLANEYAMLFANHALSGVIVKATPEIGAVQLGVLTQTVPRLYRLILVALTLYATAIRSSISESLLVIRGLGVQISTSSPFVLWTSSTRFIPTSSIQDIFIHEAFIGFTVKYYLSIVVEGEENVVVVFPVGH</sequence>
<dbReference type="PANTHER" id="PTHR15231">
    <property type="entry name" value="PHOSPHATIDYLINOSITOL N-ACETYLGLUCOSAMINYLTRANSFERASE SUBUNIT H"/>
    <property type="match status" value="1"/>
</dbReference>
<dbReference type="eggNOG" id="KOG4551">
    <property type="taxonomic scope" value="Eukaryota"/>
</dbReference>
<evidence type="ECO:0000259" key="4">
    <source>
        <dbReference type="Pfam" id="PF10181"/>
    </source>
</evidence>
<dbReference type="GO" id="GO:0006506">
    <property type="term" value="P:GPI anchor biosynthetic process"/>
    <property type="evidence" value="ECO:0007669"/>
    <property type="project" value="UniProtKB-UniPathway"/>
</dbReference>
<comment type="similarity">
    <text evidence="2">Belongs to the PIGH family.</text>
</comment>
<dbReference type="Proteomes" id="UP000011761">
    <property type="component" value="Unassembled WGS sequence"/>
</dbReference>
<dbReference type="Pfam" id="PF10181">
    <property type="entry name" value="PIG-H"/>
    <property type="match status" value="1"/>
</dbReference>
<evidence type="ECO:0000256" key="3">
    <source>
        <dbReference type="SAM" id="Phobius"/>
    </source>
</evidence>
<keyword evidence="3" id="KW-0812">Transmembrane</keyword>
<keyword evidence="3" id="KW-1133">Transmembrane helix</keyword>
<dbReference type="STRING" id="717646.M2M0S2"/>
<accession>M2M0S2</accession>
<dbReference type="KEGG" id="bcom:BAUCODRAFT_175868"/>
<evidence type="ECO:0000313" key="5">
    <source>
        <dbReference type="EMBL" id="EMD00613.1"/>
    </source>
</evidence>